<dbReference type="SUPFAM" id="SSF161098">
    <property type="entry name" value="MetI-like"/>
    <property type="match status" value="1"/>
</dbReference>
<evidence type="ECO:0000256" key="3">
    <source>
        <dbReference type="ARBA" id="ARBA00022475"/>
    </source>
</evidence>
<keyword evidence="9" id="KW-1185">Reference proteome</keyword>
<gene>
    <name evidence="8" type="ORF">EAS64_33085</name>
</gene>
<comment type="caution">
    <text evidence="8">The sequence shown here is derived from an EMBL/GenBank/DDBJ whole genome shotgun (WGS) entry which is preliminary data.</text>
</comment>
<accession>A0A6P2BRR9</accession>
<evidence type="ECO:0000256" key="6">
    <source>
        <dbReference type="ARBA" id="ARBA00023136"/>
    </source>
</evidence>
<dbReference type="Gene3D" id="1.10.3720.10">
    <property type="entry name" value="MetI-like"/>
    <property type="match status" value="1"/>
</dbReference>
<reference evidence="8 9" key="1">
    <citation type="submission" date="2018-11" db="EMBL/GenBank/DDBJ databases">
        <title>Trebonia kvetii gen.nov., sp.nov., a novel acidophilic actinobacterium, and proposal of the new actinobacterial family Treboniaceae fam. nov.</title>
        <authorList>
            <person name="Rapoport D."/>
            <person name="Sagova-Mareckova M."/>
            <person name="Sedlacek I."/>
            <person name="Provaznik J."/>
            <person name="Kralova S."/>
            <person name="Pavlinic D."/>
            <person name="Benes V."/>
            <person name="Kopecky J."/>
        </authorList>
    </citation>
    <scope>NUCLEOTIDE SEQUENCE [LARGE SCALE GENOMIC DNA]</scope>
    <source>
        <strain evidence="8 9">15Tr583</strain>
    </source>
</reference>
<organism evidence="8 9">
    <name type="scientific">Trebonia kvetii</name>
    <dbReference type="NCBI Taxonomy" id="2480626"/>
    <lineage>
        <taxon>Bacteria</taxon>
        <taxon>Bacillati</taxon>
        <taxon>Actinomycetota</taxon>
        <taxon>Actinomycetes</taxon>
        <taxon>Streptosporangiales</taxon>
        <taxon>Treboniaceae</taxon>
        <taxon>Trebonia</taxon>
    </lineage>
</organism>
<keyword evidence="5 7" id="KW-1133">Transmembrane helix</keyword>
<evidence type="ECO:0000313" key="9">
    <source>
        <dbReference type="Proteomes" id="UP000460272"/>
    </source>
</evidence>
<keyword evidence="6 7" id="KW-0472">Membrane</keyword>
<dbReference type="PANTHER" id="PTHR43744:SF12">
    <property type="entry name" value="ABC TRANSPORTER PERMEASE PROTEIN MG189-RELATED"/>
    <property type="match status" value="1"/>
</dbReference>
<evidence type="ECO:0000313" key="8">
    <source>
        <dbReference type="EMBL" id="TVZ01131.1"/>
    </source>
</evidence>
<sequence>MKPRFGDVLGDAILQNWNNFLFPLVVTNSEHLMMISQGLTVFQGQLTGTAYNLLMGGSLIAVVPVLIVAMFAQRKVVEGLTLGAIR</sequence>
<protein>
    <submittedName>
        <fullName evidence="8">Carbohydrate ABC transporter permease</fullName>
    </submittedName>
</protein>
<dbReference type="AlphaFoldDB" id="A0A6P2BRR9"/>
<evidence type="ECO:0000256" key="2">
    <source>
        <dbReference type="ARBA" id="ARBA00022448"/>
    </source>
</evidence>
<dbReference type="Proteomes" id="UP000460272">
    <property type="component" value="Unassembled WGS sequence"/>
</dbReference>
<dbReference type="RefSeq" id="WP_145859456.1">
    <property type="nucleotide sequence ID" value="NZ_RPFW01000007.1"/>
</dbReference>
<dbReference type="PANTHER" id="PTHR43744">
    <property type="entry name" value="ABC TRANSPORTER PERMEASE PROTEIN MG189-RELATED-RELATED"/>
    <property type="match status" value="1"/>
</dbReference>
<keyword evidence="4 7" id="KW-0812">Transmembrane</keyword>
<comment type="subcellular location">
    <subcellularLocation>
        <location evidence="1">Cell membrane</location>
        <topology evidence="1">Multi-pass membrane protein</topology>
    </subcellularLocation>
</comment>
<keyword evidence="2" id="KW-0813">Transport</keyword>
<evidence type="ECO:0000256" key="1">
    <source>
        <dbReference type="ARBA" id="ARBA00004651"/>
    </source>
</evidence>
<dbReference type="EMBL" id="RPFW01000007">
    <property type="protein sequence ID" value="TVZ01131.1"/>
    <property type="molecule type" value="Genomic_DNA"/>
</dbReference>
<name>A0A6P2BRR9_9ACTN</name>
<evidence type="ECO:0000256" key="7">
    <source>
        <dbReference type="SAM" id="Phobius"/>
    </source>
</evidence>
<proteinExistence type="predicted"/>
<keyword evidence="3" id="KW-1003">Cell membrane</keyword>
<dbReference type="OrthoDB" id="61122at2"/>
<evidence type="ECO:0000256" key="5">
    <source>
        <dbReference type="ARBA" id="ARBA00022989"/>
    </source>
</evidence>
<dbReference type="GO" id="GO:0005886">
    <property type="term" value="C:plasma membrane"/>
    <property type="evidence" value="ECO:0007669"/>
    <property type="project" value="UniProtKB-SubCell"/>
</dbReference>
<feature type="transmembrane region" description="Helical" evidence="7">
    <location>
        <begin position="50"/>
        <end position="72"/>
    </location>
</feature>
<dbReference type="InterPro" id="IPR035906">
    <property type="entry name" value="MetI-like_sf"/>
</dbReference>
<evidence type="ECO:0000256" key="4">
    <source>
        <dbReference type="ARBA" id="ARBA00022692"/>
    </source>
</evidence>